<dbReference type="AlphaFoldDB" id="A0AAE0S582"/>
<dbReference type="EMBL" id="JAEAOA010000270">
    <property type="protein sequence ID" value="KAK3585462.1"/>
    <property type="molecule type" value="Genomic_DNA"/>
</dbReference>
<reference evidence="1" key="3">
    <citation type="submission" date="2023-05" db="EMBL/GenBank/DDBJ databases">
        <authorList>
            <person name="Smith C.H."/>
        </authorList>
    </citation>
    <scope>NUCLEOTIDE SEQUENCE</scope>
    <source>
        <strain evidence="1">CHS0354</strain>
        <tissue evidence="1">Mantle</tissue>
    </source>
</reference>
<evidence type="ECO:0000313" key="1">
    <source>
        <dbReference type="EMBL" id="KAK3585462.1"/>
    </source>
</evidence>
<name>A0AAE0S582_9BIVA</name>
<organism evidence="1 2">
    <name type="scientific">Potamilus streckersoni</name>
    <dbReference type="NCBI Taxonomy" id="2493646"/>
    <lineage>
        <taxon>Eukaryota</taxon>
        <taxon>Metazoa</taxon>
        <taxon>Spiralia</taxon>
        <taxon>Lophotrochozoa</taxon>
        <taxon>Mollusca</taxon>
        <taxon>Bivalvia</taxon>
        <taxon>Autobranchia</taxon>
        <taxon>Heteroconchia</taxon>
        <taxon>Palaeoheterodonta</taxon>
        <taxon>Unionida</taxon>
        <taxon>Unionoidea</taxon>
        <taxon>Unionidae</taxon>
        <taxon>Ambleminae</taxon>
        <taxon>Lampsilini</taxon>
        <taxon>Potamilus</taxon>
    </lineage>
</organism>
<gene>
    <name evidence="1" type="ORF">CHS0354_003310</name>
</gene>
<accession>A0AAE0S582</accession>
<reference evidence="1" key="2">
    <citation type="journal article" date="2021" name="Genome Biol. Evol.">
        <title>Developing a high-quality reference genome for a parasitic bivalve with doubly uniparental inheritance (Bivalvia: Unionida).</title>
        <authorList>
            <person name="Smith C.H."/>
        </authorList>
    </citation>
    <scope>NUCLEOTIDE SEQUENCE</scope>
    <source>
        <strain evidence="1">CHS0354</strain>
        <tissue evidence="1">Mantle</tissue>
    </source>
</reference>
<reference evidence="1" key="1">
    <citation type="journal article" date="2021" name="Genome Biol. Evol.">
        <title>A High-Quality Reference Genome for a Parasitic Bivalve with Doubly Uniparental Inheritance (Bivalvia: Unionida).</title>
        <authorList>
            <person name="Smith C.H."/>
        </authorList>
    </citation>
    <scope>NUCLEOTIDE SEQUENCE</scope>
    <source>
        <strain evidence="1">CHS0354</strain>
    </source>
</reference>
<sequence length="134" mass="14948">MAKSGFFPGPCNEKTYGVPDGQVYNVNPCCTNGSISWSYPRGTLRLYFAPTDLKDYKFAVCFESYANGSTFDVLDVTNGDKKPCRRISDTEVCTDYHINGVLADVEAKGPLRYMDEIRYRTVTAEPKPPVVNLP</sequence>
<proteinExistence type="predicted"/>
<evidence type="ECO:0000313" key="2">
    <source>
        <dbReference type="Proteomes" id="UP001195483"/>
    </source>
</evidence>
<protein>
    <submittedName>
        <fullName evidence="1">Uncharacterized protein</fullName>
    </submittedName>
</protein>
<keyword evidence="2" id="KW-1185">Reference proteome</keyword>
<dbReference type="Proteomes" id="UP001195483">
    <property type="component" value="Unassembled WGS sequence"/>
</dbReference>
<comment type="caution">
    <text evidence="1">The sequence shown here is derived from an EMBL/GenBank/DDBJ whole genome shotgun (WGS) entry which is preliminary data.</text>
</comment>